<feature type="compositionally biased region" description="Polar residues" evidence="1">
    <location>
        <begin position="1"/>
        <end position="10"/>
    </location>
</feature>
<dbReference type="Proteomes" id="UP000507470">
    <property type="component" value="Unassembled WGS sequence"/>
</dbReference>
<accession>A0A6J8AB75</accession>
<dbReference type="EMBL" id="CACVKT020000954">
    <property type="protein sequence ID" value="CAC5364190.1"/>
    <property type="molecule type" value="Genomic_DNA"/>
</dbReference>
<feature type="compositionally biased region" description="Polar residues" evidence="1">
    <location>
        <begin position="19"/>
        <end position="29"/>
    </location>
</feature>
<evidence type="ECO:0000313" key="3">
    <source>
        <dbReference type="Proteomes" id="UP000507470"/>
    </source>
</evidence>
<protein>
    <submittedName>
        <fullName evidence="2">Uncharacterized protein</fullName>
    </submittedName>
</protein>
<proteinExistence type="predicted"/>
<organism evidence="2 3">
    <name type="scientific">Mytilus coruscus</name>
    <name type="common">Sea mussel</name>
    <dbReference type="NCBI Taxonomy" id="42192"/>
    <lineage>
        <taxon>Eukaryota</taxon>
        <taxon>Metazoa</taxon>
        <taxon>Spiralia</taxon>
        <taxon>Lophotrochozoa</taxon>
        <taxon>Mollusca</taxon>
        <taxon>Bivalvia</taxon>
        <taxon>Autobranchia</taxon>
        <taxon>Pteriomorphia</taxon>
        <taxon>Mytilida</taxon>
        <taxon>Mytiloidea</taxon>
        <taxon>Mytilidae</taxon>
        <taxon>Mytilinae</taxon>
        <taxon>Mytilus</taxon>
    </lineage>
</organism>
<keyword evidence="3" id="KW-1185">Reference proteome</keyword>
<dbReference type="OrthoDB" id="6059368at2759"/>
<evidence type="ECO:0000313" key="2">
    <source>
        <dbReference type="EMBL" id="CAC5364190.1"/>
    </source>
</evidence>
<reference evidence="2 3" key="1">
    <citation type="submission" date="2020-06" db="EMBL/GenBank/DDBJ databases">
        <authorList>
            <person name="Li R."/>
            <person name="Bekaert M."/>
        </authorList>
    </citation>
    <scope>NUCLEOTIDE SEQUENCE [LARGE SCALE GENOMIC DNA]</scope>
    <source>
        <strain evidence="3">wild</strain>
    </source>
</reference>
<sequence>MPVGSSSQGDKTGVRPQGKKSTNTVQTLLSARKDLDSQKNSKLPKRTHSELSSESDNSIELSGLNLKKQIDQVREAVINDKKILKDTVKSTQEAIISANYNEQYSRKHNIKVMNFPRHEKQDLRSDFIQKVRRDLNVQLQERDVVAIHRLPSDQPGPNPVIVRHFNSDVKRSIMRVRKDLKDHVQFSDDVTRRNMQLITKLRDMECFESVWYYNCGVFGRTEDGLQLKYRLFDDVRRRLQERK</sequence>
<evidence type="ECO:0000256" key="1">
    <source>
        <dbReference type="SAM" id="MobiDB-lite"/>
    </source>
</evidence>
<name>A0A6J8AB75_MYTCO</name>
<gene>
    <name evidence="2" type="ORF">MCOR_5322</name>
</gene>
<feature type="region of interest" description="Disordered" evidence="1">
    <location>
        <begin position="1"/>
        <end position="58"/>
    </location>
</feature>
<dbReference type="AlphaFoldDB" id="A0A6J8AB75"/>